<gene>
    <name evidence="1" type="ORF">C900_00673</name>
</gene>
<evidence type="ECO:0000313" key="1">
    <source>
        <dbReference type="EMBL" id="ELR68181.1"/>
    </source>
</evidence>
<dbReference type="AlphaFoldDB" id="L8JH41"/>
<keyword evidence="2" id="KW-1185">Reference proteome</keyword>
<protein>
    <submittedName>
        <fullName evidence="1">Uncharacterized protein</fullName>
    </submittedName>
</protein>
<name>L8JH41_9BACT</name>
<sequence>MLLSRFYSSTESLTAGTGAAAVRNTVKPAKEKTRPREVRTSLYSLVFFCSAA</sequence>
<organism evidence="1 2">
    <name type="scientific">Fulvivirga imtechensis AK7</name>
    <dbReference type="NCBI Taxonomy" id="1237149"/>
    <lineage>
        <taxon>Bacteria</taxon>
        <taxon>Pseudomonadati</taxon>
        <taxon>Bacteroidota</taxon>
        <taxon>Cytophagia</taxon>
        <taxon>Cytophagales</taxon>
        <taxon>Fulvivirgaceae</taxon>
        <taxon>Fulvivirga</taxon>
    </lineage>
</organism>
<dbReference type="EMBL" id="AMZN01000134">
    <property type="protein sequence ID" value="ELR68181.1"/>
    <property type="molecule type" value="Genomic_DNA"/>
</dbReference>
<comment type="caution">
    <text evidence="1">The sequence shown here is derived from an EMBL/GenBank/DDBJ whole genome shotgun (WGS) entry which is preliminary data.</text>
</comment>
<dbReference type="STRING" id="1237149.C900_00673"/>
<dbReference type="Proteomes" id="UP000011135">
    <property type="component" value="Unassembled WGS sequence"/>
</dbReference>
<evidence type="ECO:0000313" key="2">
    <source>
        <dbReference type="Proteomes" id="UP000011135"/>
    </source>
</evidence>
<accession>L8JH41</accession>
<proteinExistence type="predicted"/>
<reference evidence="1 2" key="1">
    <citation type="submission" date="2012-12" db="EMBL/GenBank/DDBJ databases">
        <title>Genome assembly of Fulvivirga imtechensis AK7.</title>
        <authorList>
            <person name="Nupur N."/>
            <person name="Khatri I."/>
            <person name="Kumar R."/>
            <person name="Subramanian S."/>
            <person name="Pinnaka A."/>
        </authorList>
    </citation>
    <scope>NUCLEOTIDE SEQUENCE [LARGE SCALE GENOMIC DNA]</scope>
    <source>
        <strain evidence="1 2">AK7</strain>
    </source>
</reference>